<name>A0ABU2ABI7_9BURK</name>
<evidence type="ECO:0000313" key="2">
    <source>
        <dbReference type="Proteomes" id="UP001180825"/>
    </source>
</evidence>
<protein>
    <submittedName>
        <fullName evidence="1">Uncharacterized protein</fullName>
    </submittedName>
</protein>
<dbReference type="RefSeq" id="WP_310331096.1">
    <property type="nucleotide sequence ID" value="NZ_JAVDXV010000007.1"/>
</dbReference>
<keyword evidence="2" id="KW-1185">Reference proteome</keyword>
<dbReference type="Proteomes" id="UP001180825">
    <property type="component" value="Unassembled WGS sequence"/>
</dbReference>
<sequence>MKSLFDHAGSGFGTRADGCLARDTDPLLTAVRSANRAEMERLAVHAPDADTEVVRLQRLAETAWGRCKSGGRDVRYQIVAWPFLANFPQGGRVPAQFDMGSPLSPTGKLMTELWSAMLPKSPGVHVLPLRLGLHAHTLYSVAPDIVQRCVASTANAIRLGDQPSPSGLRPIERDSPFSAYGLFHAPVLLQAIVATPGDEPVSFVRDRAAVETARQLVASKLSLPTATPRVLPLMPSTLFDSLESTLRAESLAMALWRGPADVTTAVTIHYDAKESPTLHRSASMWVGSSRDTVSSDDRFDVRWMRPAAIELCIAEGRLVAGNAEAWMFYQARTAAGICN</sequence>
<proteinExistence type="predicted"/>
<gene>
    <name evidence="1" type="ORF">J2X21_003732</name>
</gene>
<dbReference type="EMBL" id="JAVDXV010000007">
    <property type="protein sequence ID" value="MDR7334576.1"/>
    <property type="molecule type" value="Genomic_DNA"/>
</dbReference>
<comment type="caution">
    <text evidence="1">The sequence shown here is derived from an EMBL/GenBank/DDBJ whole genome shotgun (WGS) entry which is preliminary data.</text>
</comment>
<organism evidence="1 2">
    <name type="scientific">Roseateles asaccharophilus</name>
    <dbReference type="NCBI Taxonomy" id="582607"/>
    <lineage>
        <taxon>Bacteria</taxon>
        <taxon>Pseudomonadati</taxon>
        <taxon>Pseudomonadota</taxon>
        <taxon>Betaproteobacteria</taxon>
        <taxon>Burkholderiales</taxon>
        <taxon>Sphaerotilaceae</taxon>
        <taxon>Roseateles</taxon>
    </lineage>
</organism>
<evidence type="ECO:0000313" key="1">
    <source>
        <dbReference type="EMBL" id="MDR7334576.1"/>
    </source>
</evidence>
<accession>A0ABU2ABI7</accession>
<reference evidence="1 2" key="1">
    <citation type="submission" date="2023-07" db="EMBL/GenBank/DDBJ databases">
        <title>Sorghum-associated microbial communities from plants grown in Nebraska, USA.</title>
        <authorList>
            <person name="Schachtman D."/>
        </authorList>
    </citation>
    <scope>NUCLEOTIDE SEQUENCE [LARGE SCALE GENOMIC DNA]</scope>
    <source>
        <strain evidence="1 2">BE316</strain>
    </source>
</reference>